<keyword evidence="6" id="KW-0378">Hydrolase</keyword>
<dbReference type="CDD" id="cd06163">
    <property type="entry name" value="S2P-M50_PDZ_RseP-like"/>
    <property type="match status" value="1"/>
</dbReference>
<dbReference type="PANTHER" id="PTHR42837">
    <property type="entry name" value="REGULATOR OF SIGMA-E PROTEASE RSEP"/>
    <property type="match status" value="1"/>
</dbReference>
<dbReference type="SUPFAM" id="SSF50156">
    <property type="entry name" value="PDZ domain-like"/>
    <property type="match status" value="1"/>
</dbReference>
<keyword evidence="10 11" id="KW-0472">Membrane</keyword>
<evidence type="ECO:0000256" key="6">
    <source>
        <dbReference type="ARBA" id="ARBA00022801"/>
    </source>
</evidence>
<keyword evidence="9" id="KW-0482">Metalloprotease</keyword>
<evidence type="ECO:0000259" key="12">
    <source>
        <dbReference type="PROSITE" id="PS50106"/>
    </source>
</evidence>
<gene>
    <name evidence="13" type="ORF">FYJ63_09875</name>
</gene>
<sequence>MTYLTGIIVLVIGLVVSIALHELGHFIPAKKFGILTPQYMIGFGPTLWSRQIGETEVGIKAILLGGYVRMVGMYAPGREGRKTHNRKGELTWAEQARQDAMAEIPPGEEHRAFYAKPVWQRLIVMVSGTLVNLVLSLVCVGLALGAIGVNLPTREIASLSAGSPAVAADLRVGDKVVAVNGQATPDWASVQAQIAKAEAGKGATLTVERQDETLEIAIVPEAKDGRSIIGVMPKETRHRAGPVEILAYEWEMAVGTAKILVALPVKLWETVVNLFQPEKPRDPNSVMGIVGMGQVAGQIASAEAPGFGLADKFASFLMLMGSLNLTLFMFNLIPLMPLDGGQAAGAIYEAIRRAWRKSRGLPDLGPVDLARALPLTASVVFAFIAMTVLLIVADILKPI</sequence>
<evidence type="ECO:0000256" key="10">
    <source>
        <dbReference type="ARBA" id="ARBA00023136"/>
    </source>
</evidence>
<feature type="transmembrane region" description="Helical" evidence="11">
    <location>
        <begin position="372"/>
        <end position="396"/>
    </location>
</feature>
<evidence type="ECO:0000313" key="13">
    <source>
        <dbReference type="EMBL" id="MST50523.1"/>
    </source>
</evidence>
<evidence type="ECO:0000256" key="8">
    <source>
        <dbReference type="ARBA" id="ARBA00022989"/>
    </source>
</evidence>
<evidence type="ECO:0000256" key="7">
    <source>
        <dbReference type="ARBA" id="ARBA00022833"/>
    </source>
</evidence>
<dbReference type="GO" id="GO:0006508">
    <property type="term" value="P:proteolysis"/>
    <property type="evidence" value="ECO:0007669"/>
    <property type="project" value="UniProtKB-KW"/>
</dbReference>
<dbReference type="Pfam" id="PF02163">
    <property type="entry name" value="Peptidase_M50"/>
    <property type="match status" value="1"/>
</dbReference>
<comment type="subcellular location">
    <subcellularLocation>
        <location evidence="2">Membrane</location>
        <topology evidence="2">Multi-pass membrane protein</topology>
    </subcellularLocation>
</comment>
<evidence type="ECO:0000256" key="1">
    <source>
        <dbReference type="ARBA" id="ARBA00001947"/>
    </source>
</evidence>
<evidence type="ECO:0000313" key="14">
    <source>
        <dbReference type="Proteomes" id="UP000442535"/>
    </source>
</evidence>
<accession>A0A7K0K4W7</accession>
<proteinExistence type="inferred from homology"/>
<evidence type="ECO:0000256" key="4">
    <source>
        <dbReference type="ARBA" id="ARBA00022670"/>
    </source>
</evidence>
<comment type="similarity">
    <text evidence="3">Belongs to the peptidase M50B family.</text>
</comment>
<dbReference type="AlphaFoldDB" id="A0A7K0K4W7"/>
<dbReference type="InterPro" id="IPR036034">
    <property type="entry name" value="PDZ_sf"/>
</dbReference>
<evidence type="ECO:0000256" key="3">
    <source>
        <dbReference type="ARBA" id="ARBA00007931"/>
    </source>
</evidence>
<dbReference type="Pfam" id="PF17820">
    <property type="entry name" value="PDZ_6"/>
    <property type="match status" value="1"/>
</dbReference>
<dbReference type="GO" id="GO:0016020">
    <property type="term" value="C:membrane"/>
    <property type="evidence" value="ECO:0007669"/>
    <property type="project" value="UniProtKB-SubCell"/>
</dbReference>
<feature type="domain" description="PDZ" evidence="12">
    <location>
        <begin position="145"/>
        <end position="211"/>
    </location>
</feature>
<keyword evidence="4 13" id="KW-0645">Protease</keyword>
<protein>
    <submittedName>
        <fullName evidence="13">Site-2 protease family protein</fullName>
    </submittedName>
</protein>
<dbReference type="Gene3D" id="2.30.42.10">
    <property type="match status" value="1"/>
</dbReference>
<keyword evidence="7" id="KW-0862">Zinc</keyword>
<dbReference type="GO" id="GO:0004222">
    <property type="term" value="F:metalloendopeptidase activity"/>
    <property type="evidence" value="ECO:0007669"/>
    <property type="project" value="InterPro"/>
</dbReference>
<dbReference type="PANTHER" id="PTHR42837:SF2">
    <property type="entry name" value="MEMBRANE METALLOPROTEASE ARASP2, CHLOROPLASTIC-RELATED"/>
    <property type="match status" value="1"/>
</dbReference>
<keyword evidence="8 11" id="KW-1133">Transmembrane helix</keyword>
<comment type="caution">
    <text evidence="13">The sequence shown here is derived from an EMBL/GenBank/DDBJ whole genome shotgun (WGS) entry which is preliminary data.</text>
</comment>
<dbReference type="EMBL" id="VUMY01000021">
    <property type="protein sequence ID" value="MST50523.1"/>
    <property type="molecule type" value="Genomic_DNA"/>
</dbReference>
<dbReference type="InterPro" id="IPR008915">
    <property type="entry name" value="Peptidase_M50"/>
</dbReference>
<dbReference type="InterPro" id="IPR004387">
    <property type="entry name" value="Pept_M50_Zn"/>
</dbReference>
<feature type="transmembrane region" description="Helical" evidence="11">
    <location>
        <begin position="313"/>
        <end position="333"/>
    </location>
</feature>
<feature type="transmembrane region" description="Helical" evidence="11">
    <location>
        <begin position="7"/>
        <end position="27"/>
    </location>
</feature>
<dbReference type="Proteomes" id="UP000442535">
    <property type="component" value="Unassembled WGS sequence"/>
</dbReference>
<dbReference type="PROSITE" id="PS50106">
    <property type="entry name" value="PDZ"/>
    <property type="match status" value="1"/>
</dbReference>
<organism evidence="13 14">
    <name type="scientific">Mobiluncus porci</name>
    <dbReference type="NCBI Taxonomy" id="2652278"/>
    <lineage>
        <taxon>Bacteria</taxon>
        <taxon>Bacillati</taxon>
        <taxon>Actinomycetota</taxon>
        <taxon>Actinomycetes</taxon>
        <taxon>Actinomycetales</taxon>
        <taxon>Actinomycetaceae</taxon>
        <taxon>Mobiluncus</taxon>
    </lineage>
</organism>
<keyword evidence="5 11" id="KW-0812">Transmembrane</keyword>
<evidence type="ECO:0000256" key="11">
    <source>
        <dbReference type="SAM" id="Phobius"/>
    </source>
</evidence>
<comment type="cofactor">
    <cofactor evidence="1">
        <name>Zn(2+)</name>
        <dbReference type="ChEBI" id="CHEBI:29105"/>
    </cofactor>
</comment>
<evidence type="ECO:0000256" key="5">
    <source>
        <dbReference type="ARBA" id="ARBA00022692"/>
    </source>
</evidence>
<dbReference type="RefSeq" id="WP_338106910.1">
    <property type="nucleotide sequence ID" value="NZ_VUMY01000021.1"/>
</dbReference>
<evidence type="ECO:0000256" key="9">
    <source>
        <dbReference type="ARBA" id="ARBA00023049"/>
    </source>
</evidence>
<name>A0A7K0K4W7_9ACTO</name>
<evidence type="ECO:0000256" key="2">
    <source>
        <dbReference type="ARBA" id="ARBA00004141"/>
    </source>
</evidence>
<dbReference type="InterPro" id="IPR001478">
    <property type="entry name" value="PDZ"/>
</dbReference>
<dbReference type="SMART" id="SM00228">
    <property type="entry name" value="PDZ"/>
    <property type="match status" value="1"/>
</dbReference>
<keyword evidence="14" id="KW-1185">Reference proteome</keyword>
<reference evidence="13 14" key="1">
    <citation type="submission" date="2019-08" db="EMBL/GenBank/DDBJ databases">
        <title>In-depth cultivation of the pig gut microbiome towards novel bacterial diversity and tailored functional studies.</title>
        <authorList>
            <person name="Wylensek D."/>
            <person name="Hitch T.C.A."/>
            <person name="Clavel T."/>
        </authorList>
    </citation>
    <scope>NUCLEOTIDE SEQUENCE [LARGE SCALE GENOMIC DNA]</scope>
    <source>
        <strain evidence="13 14">RF-GAM-744-WT-7</strain>
    </source>
</reference>
<dbReference type="InterPro" id="IPR041489">
    <property type="entry name" value="PDZ_6"/>
</dbReference>
<feature type="transmembrane region" description="Helical" evidence="11">
    <location>
        <begin position="122"/>
        <end position="149"/>
    </location>
</feature>